<dbReference type="InterPro" id="IPR036291">
    <property type="entry name" value="NAD(P)-bd_dom_sf"/>
</dbReference>
<dbReference type="EMBL" id="JAASRN010000001">
    <property type="protein sequence ID" value="NIK73068.1"/>
    <property type="molecule type" value="Genomic_DNA"/>
</dbReference>
<protein>
    <submittedName>
        <fullName evidence="1">Uncharacterized protein YbjT (DUF2867 family)</fullName>
    </submittedName>
</protein>
<name>A0A846MNB9_9BACT</name>
<keyword evidence="2" id="KW-1185">Reference proteome</keyword>
<accession>A0A846MNB9</accession>
<dbReference type="Gene3D" id="3.40.50.720">
    <property type="entry name" value="NAD(P)-binding Rossmann-like Domain"/>
    <property type="match status" value="1"/>
</dbReference>
<sequence>MEKKQAAVAGATGLTGNYLCQLLGKSEAYAKVWALVRRATDLPGGVSPLLVDWEQIEALPLDAPLNEAFCCLGTTMKKAGSKEAFRRVDYDYVLAFARWAHTHGCRRFFVVTAMGANKHSVFFYNRVKGAVEEALAQIGFESLYLFRPSLLLGQRRESRPVEQISARLSVFFRPLIPLPYRPVEAERVAWAMYRCAQNPQKGKFIIENDQILKFSS</sequence>
<organism evidence="1 2">
    <name type="scientific">Thermonema lapsum</name>
    <dbReference type="NCBI Taxonomy" id="28195"/>
    <lineage>
        <taxon>Bacteria</taxon>
        <taxon>Pseudomonadati</taxon>
        <taxon>Bacteroidota</taxon>
        <taxon>Cytophagia</taxon>
        <taxon>Cytophagales</taxon>
        <taxon>Thermonemataceae</taxon>
        <taxon>Thermonema</taxon>
    </lineage>
</organism>
<dbReference type="SUPFAM" id="SSF51735">
    <property type="entry name" value="NAD(P)-binding Rossmann-fold domains"/>
    <property type="match status" value="1"/>
</dbReference>
<comment type="caution">
    <text evidence="1">The sequence shown here is derived from an EMBL/GenBank/DDBJ whole genome shotgun (WGS) entry which is preliminary data.</text>
</comment>
<evidence type="ECO:0000313" key="1">
    <source>
        <dbReference type="EMBL" id="NIK73068.1"/>
    </source>
</evidence>
<dbReference type="PANTHER" id="PTHR14097:SF7">
    <property type="entry name" value="OXIDOREDUCTASE HTATIP2"/>
    <property type="match status" value="1"/>
</dbReference>
<dbReference type="RefSeq" id="WP_166918344.1">
    <property type="nucleotide sequence ID" value="NZ_JAASRN010000001.1"/>
</dbReference>
<dbReference type="PANTHER" id="PTHR14097">
    <property type="entry name" value="OXIDOREDUCTASE HTATIP2"/>
    <property type="match status" value="1"/>
</dbReference>
<reference evidence="1 2" key="1">
    <citation type="submission" date="2020-03" db="EMBL/GenBank/DDBJ databases">
        <title>Genomic Encyclopedia of Type Strains, Phase IV (KMG-IV): sequencing the most valuable type-strain genomes for metagenomic binning, comparative biology and taxonomic classification.</title>
        <authorList>
            <person name="Goeker M."/>
        </authorList>
    </citation>
    <scope>NUCLEOTIDE SEQUENCE [LARGE SCALE GENOMIC DNA]</scope>
    <source>
        <strain evidence="1 2">DSM 5718</strain>
    </source>
</reference>
<evidence type="ECO:0000313" key="2">
    <source>
        <dbReference type="Proteomes" id="UP000537126"/>
    </source>
</evidence>
<dbReference type="AlphaFoldDB" id="A0A846MNB9"/>
<proteinExistence type="predicted"/>
<dbReference type="Proteomes" id="UP000537126">
    <property type="component" value="Unassembled WGS sequence"/>
</dbReference>
<gene>
    <name evidence="1" type="ORF">FHS56_000554</name>
</gene>